<evidence type="ECO:0000313" key="13">
    <source>
        <dbReference type="EMBL" id="KAF4305460.1"/>
    </source>
</evidence>
<dbReference type="PANTHER" id="PTHR15459:SF3">
    <property type="entry name" value="POLYAMINE-MODULATED FACTOR 1"/>
    <property type="match status" value="1"/>
</dbReference>
<keyword evidence="14" id="KW-1185">Reference proteome</keyword>
<dbReference type="EMBL" id="WWBZ02000040">
    <property type="protein sequence ID" value="KAF4305460.1"/>
    <property type="molecule type" value="Genomic_DNA"/>
</dbReference>
<name>A0A8H4MXB9_9PEZI</name>
<evidence type="ECO:0000256" key="3">
    <source>
        <dbReference type="ARBA" id="ARBA00022454"/>
    </source>
</evidence>
<dbReference type="PANTHER" id="PTHR15459">
    <property type="entry name" value="POLYAMINE-MODULATED FACTOR 1"/>
    <property type="match status" value="1"/>
</dbReference>
<sequence length="227" mass="24306">MPAAVNGDPNGNVPSRSPSPAAAPPVPESPGPRATALDDIFTKALGATVQRCSYANFAACFPTPAKYVPENLDAFWRDFTGRVRVAAKNNFDQILASRNVIQSLNSLDVLLQDAKKRKELAEANANGAPVEPPTPPHTLSAETLALAHLQPFLSAQTETLEAQLSNTQKANSQLLSEVEAQRQELAVLLSGLDHVVEDLEGSVKMLSEDEVQSLTEEVLDIDKDLTG</sequence>
<proteinExistence type="predicted"/>
<evidence type="ECO:0000313" key="12">
    <source>
        <dbReference type="EMBL" id="KAF4302439.1"/>
    </source>
</evidence>
<dbReference type="GO" id="GO:0007059">
    <property type="term" value="P:chromosome segregation"/>
    <property type="evidence" value="ECO:0007669"/>
    <property type="project" value="TreeGrafter"/>
</dbReference>
<gene>
    <name evidence="13" type="ORF">GTA08_BOTSDO06288</name>
    <name evidence="12" type="ORF">GTA08_BOTSDO10211</name>
</gene>
<evidence type="ECO:0000256" key="11">
    <source>
        <dbReference type="SAM" id="MobiDB-lite"/>
    </source>
</evidence>
<evidence type="ECO:0000256" key="4">
    <source>
        <dbReference type="ARBA" id="ARBA00022618"/>
    </source>
</evidence>
<dbReference type="GO" id="GO:0005634">
    <property type="term" value="C:nucleus"/>
    <property type="evidence" value="ECO:0007669"/>
    <property type="project" value="UniProtKB-SubCell"/>
</dbReference>
<feature type="compositionally biased region" description="Pro residues" evidence="11">
    <location>
        <begin position="21"/>
        <end position="30"/>
    </location>
</feature>
<accession>A0A8H4MXB9</accession>
<feature type="coiled-coil region" evidence="10">
    <location>
        <begin position="157"/>
        <end position="184"/>
    </location>
</feature>
<evidence type="ECO:0000256" key="8">
    <source>
        <dbReference type="ARBA" id="ARBA00023306"/>
    </source>
</evidence>
<keyword evidence="6" id="KW-0995">Kinetochore</keyword>
<dbReference type="OrthoDB" id="18453at2759"/>
<comment type="subcellular location">
    <subcellularLocation>
        <location evidence="2">Chromosome</location>
        <location evidence="2">Centromere</location>
        <location evidence="2">Kinetochore</location>
    </subcellularLocation>
    <subcellularLocation>
        <location evidence="1">Nucleus</location>
    </subcellularLocation>
</comment>
<reference evidence="12 14" key="1">
    <citation type="submission" date="2020-04" db="EMBL/GenBank/DDBJ databases">
        <title>Genome Assembly and Annotation of Botryosphaeria dothidea sdau 11-99, a Latent Pathogen of Apple Fruit Ring Rot in China.</title>
        <authorList>
            <person name="Yu C."/>
            <person name="Diao Y."/>
            <person name="Lu Q."/>
            <person name="Zhao J."/>
            <person name="Cui S."/>
            <person name="Peng C."/>
            <person name="He B."/>
            <person name="Liu H."/>
        </authorList>
    </citation>
    <scope>NUCLEOTIDE SEQUENCE [LARGE SCALE GENOMIC DNA]</scope>
    <source>
        <strain evidence="14">sdau11-99</strain>
        <strain evidence="12">Sdau11-99</strain>
    </source>
</reference>
<keyword evidence="10" id="KW-0175">Coiled coil</keyword>
<comment type="caution">
    <text evidence="12">The sequence shown here is derived from an EMBL/GenBank/DDBJ whole genome shotgun (WGS) entry which is preliminary data.</text>
</comment>
<dbReference type="Pfam" id="PF03980">
    <property type="entry name" value="Nnf1"/>
    <property type="match status" value="1"/>
</dbReference>
<keyword evidence="8" id="KW-0131">Cell cycle</keyword>
<dbReference type="GO" id="GO:0000444">
    <property type="term" value="C:MIS12/MIND type complex"/>
    <property type="evidence" value="ECO:0007669"/>
    <property type="project" value="InterPro"/>
</dbReference>
<dbReference type="Proteomes" id="UP000572817">
    <property type="component" value="Unassembled WGS sequence"/>
</dbReference>
<keyword evidence="5" id="KW-0498">Mitosis</keyword>
<evidence type="ECO:0000256" key="1">
    <source>
        <dbReference type="ARBA" id="ARBA00004123"/>
    </source>
</evidence>
<evidence type="ECO:0000256" key="9">
    <source>
        <dbReference type="ARBA" id="ARBA00023328"/>
    </source>
</evidence>
<organism evidence="12 14">
    <name type="scientific">Botryosphaeria dothidea</name>
    <dbReference type="NCBI Taxonomy" id="55169"/>
    <lineage>
        <taxon>Eukaryota</taxon>
        <taxon>Fungi</taxon>
        <taxon>Dikarya</taxon>
        <taxon>Ascomycota</taxon>
        <taxon>Pezizomycotina</taxon>
        <taxon>Dothideomycetes</taxon>
        <taxon>Dothideomycetes incertae sedis</taxon>
        <taxon>Botryosphaeriales</taxon>
        <taxon>Botryosphaeriaceae</taxon>
        <taxon>Botryosphaeria</taxon>
    </lineage>
</organism>
<evidence type="ECO:0000256" key="5">
    <source>
        <dbReference type="ARBA" id="ARBA00022776"/>
    </source>
</evidence>
<evidence type="ECO:0000256" key="7">
    <source>
        <dbReference type="ARBA" id="ARBA00023242"/>
    </source>
</evidence>
<dbReference type="GO" id="GO:0051301">
    <property type="term" value="P:cell division"/>
    <property type="evidence" value="ECO:0007669"/>
    <property type="project" value="UniProtKB-KW"/>
</dbReference>
<feature type="region of interest" description="Disordered" evidence="11">
    <location>
        <begin position="1"/>
        <end position="31"/>
    </location>
</feature>
<evidence type="ECO:0000256" key="10">
    <source>
        <dbReference type="SAM" id="Coils"/>
    </source>
</evidence>
<dbReference type="InterPro" id="IPR007128">
    <property type="entry name" value="PMF1/Nnf1"/>
</dbReference>
<keyword evidence="3" id="KW-0158">Chromosome</keyword>
<evidence type="ECO:0000313" key="14">
    <source>
        <dbReference type="Proteomes" id="UP000572817"/>
    </source>
</evidence>
<evidence type="ECO:0000256" key="2">
    <source>
        <dbReference type="ARBA" id="ARBA00004629"/>
    </source>
</evidence>
<evidence type="ECO:0000256" key="6">
    <source>
        <dbReference type="ARBA" id="ARBA00022838"/>
    </source>
</evidence>
<keyword evidence="7" id="KW-0539">Nucleus</keyword>
<keyword evidence="9" id="KW-0137">Centromere</keyword>
<protein>
    <submittedName>
        <fullName evidence="12">Nnf1</fullName>
    </submittedName>
</protein>
<dbReference type="EMBL" id="WWBZ02000073">
    <property type="protein sequence ID" value="KAF4302439.1"/>
    <property type="molecule type" value="Genomic_DNA"/>
</dbReference>
<dbReference type="AlphaFoldDB" id="A0A8H4MXB9"/>
<keyword evidence="4" id="KW-0132">Cell division</keyword>